<keyword evidence="3" id="KW-1185">Reference proteome</keyword>
<protein>
    <submittedName>
        <fullName evidence="2">Uncharacterized protein</fullName>
    </submittedName>
</protein>
<evidence type="ECO:0000313" key="3">
    <source>
        <dbReference type="Proteomes" id="UP000011689"/>
    </source>
</evidence>
<proteinExistence type="predicted"/>
<sequence>MIERADPDGIHLSEGALNYLTAFRRRFPRDNRFGNHGLAAGNGSFQPMTDTDDTDSDAQTYTSGHLEAAHYAAPGSVAWTYLVKTNSQLSHKVGRRAFMAAAGATLAAGMAGGAAAQSGGGQLNFGYDLLSDPWITADVTVETHEPDFEAFDYIADDESVESLAGATLADRVDDQTPHNPVRVRADLIDIDDYRRFPADLTTTDGNGDEVDASALDSEFWTTDASGSTGSISVSETDDALNIAATGQAAGDTATATFSDFTISDGEQRRVLQVVANVNQLAADAVVSVRVVDTGGNEVVATIDSSADSSADDVIATAQGQGHIFQTQFGDMPNGPNLDTIEEVIVDVSEADADVTFHGLNLESASRWQFGDRERVNSDDELVTETVYEQTGWFGITELSTLYDTDRFANAVLEEVRYDTAFRVSELPSSYVEYKFEDSGRSDFDRRMRYVYNFEFPDAYSLDITLNTWYDEVVFQYPSDRYMAMEVATGLNEQVALDGTDDISWTSRTSTYTSGSQDDEIELSTTPSSDSVLSLHGDVLYRSGEEDTATSGGAMMGPTGREGGGLLSTWLGKIGAVLSALGLAGLANAFRGS</sequence>
<organism evidence="2 3">
    <name type="scientific">Halorubrum hochstenium ATCC 700873</name>
    <dbReference type="NCBI Taxonomy" id="1227481"/>
    <lineage>
        <taxon>Archaea</taxon>
        <taxon>Methanobacteriati</taxon>
        <taxon>Methanobacteriota</taxon>
        <taxon>Stenosarchaea group</taxon>
        <taxon>Halobacteria</taxon>
        <taxon>Halobacteriales</taxon>
        <taxon>Haloferacaceae</taxon>
        <taxon>Halorubrum</taxon>
    </lineage>
</organism>
<dbReference type="STRING" id="1227481.C467_07852"/>
<name>M0F9Z0_9EURY</name>
<evidence type="ECO:0000256" key="1">
    <source>
        <dbReference type="SAM" id="MobiDB-lite"/>
    </source>
</evidence>
<feature type="region of interest" description="Disordered" evidence="1">
    <location>
        <begin position="38"/>
        <end position="57"/>
    </location>
</feature>
<comment type="caution">
    <text evidence="2">The sequence shown here is derived from an EMBL/GenBank/DDBJ whole genome shotgun (WGS) entry which is preliminary data.</text>
</comment>
<evidence type="ECO:0000313" key="2">
    <source>
        <dbReference type="EMBL" id="ELZ56770.1"/>
    </source>
</evidence>
<dbReference type="AlphaFoldDB" id="M0F9Z0"/>
<dbReference type="OrthoDB" id="346281at2157"/>
<dbReference type="PATRIC" id="fig|1227481.4.peg.1559"/>
<reference evidence="2 3" key="1">
    <citation type="journal article" date="2014" name="PLoS Genet.">
        <title>Phylogenetically driven sequencing of extremely halophilic archaea reveals strategies for static and dynamic osmo-response.</title>
        <authorList>
            <person name="Becker E.A."/>
            <person name="Seitzer P.M."/>
            <person name="Tritt A."/>
            <person name="Larsen D."/>
            <person name="Krusor M."/>
            <person name="Yao A.I."/>
            <person name="Wu D."/>
            <person name="Madern D."/>
            <person name="Eisen J.A."/>
            <person name="Darling A.E."/>
            <person name="Facciotti M.T."/>
        </authorList>
    </citation>
    <scope>NUCLEOTIDE SEQUENCE [LARGE SCALE GENOMIC DNA]</scope>
    <source>
        <strain evidence="2 3">ATCC 700873</strain>
    </source>
</reference>
<dbReference type="Proteomes" id="UP000011689">
    <property type="component" value="Unassembled WGS sequence"/>
</dbReference>
<dbReference type="EMBL" id="AOJO01000035">
    <property type="protein sequence ID" value="ELZ56770.1"/>
    <property type="molecule type" value="Genomic_DNA"/>
</dbReference>
<accession>M0F9Z0</accession>
<gene>
    <name evidence="2" type="ORF">C467_07852</name>
</gene>
<feature type="region of interest" description="Disordered" evidence="1">
    <location>
        <begin position="507"/>
        <end position="529"/>
    </location>
</feature>